<gene>
    <name evidence="1" type="ORF">CBW46_014335</name>
</gene>
<evidence type="ECO:0000313" key="2">
    <source>
        <dbReference type="Proteomes" id="UP000214746"/>
    </source>
</evidence>
<comment type="caution">
    <text evidence="1">The sequence shown here is derived from an EMBL/GenBank/DDBJ whole genome shotgun (WGS) entry which is preliminary data.</text>
</comment>
<organism evidence="1 2">
    <name type="scientific">Paenibacillus xerothermodurans</name>
    <dbReference type="NCBI Taxonomy" id="1977292"/>
    <lineage>
        <taxon>Bacteria</taxon>
        <taxon>Bacillati</taxon>
        <taxon>Bacillota</taxon>
        <taxon>Bacilli</taxon>
        <taxon>Bacillales</taxon>
        <taxon>Paenibacillaceae</taxon>
        <taxon>Paenibacillus</taxon>
    </lineage>
</organism>
<name>A0A2W1N6U7_PAEXE</name>
<keyword evidence="2" id="KW-1185">Reference proteome</keyword>
<sequence>MSDAAALIRDDILNSISNLFGIKIYDELQVEQGYLNLKWKIETDIGSLFVKQYNKTRYPENFVMILRSP</sequence>
<reference evidence="1" key="1">
    <citation type="submission" date="2018-06" db="EMBL/GenBank/DDBJ databases">
        <title>Paenibacillus xerothermodurans sp. nov. an extremely dry heat resistant spore forming bacterium isolated from the soil of Cape Canaveral, Florida.</title>
        <authorList>
            <person name="Seuylemezian A."/>
            <person name="Kaur N."/>
            <person name="Patil P."/>
            <person name="Patil P."/>
            <person name="Mayilraj S."/>
            <person name="Vaishampayan P."/>
        </authorList>
    </citation>
    <scope>NUCLEOTIDE SEQUENCE [LARGE SCALE GENOMIC DNA]</scope>
    <source>
        <strain evidence="1">ATCC 27380</strain>
    </source>
</reference>
<dbReference type="AlphaFoldDB" id="A0A2W1N6U7"/>
<accession>A0A2W1N6U7</accession>
<dbReference type="Proteomes" id="UP000214746">
    <property type="component" value="Unassembled WGS sequence"/>
</dbReference>
<evidence type="ECO:0000313" key="1">
    <source>
        <dbReference type="EMBL" id="PZE20319.1"/>
    </source>
</evidence>
<dbReference type="Gene3D" id="3.30.200.20">
    <property type="entry name" value="Phosphorylase Kinase, domain 1"/>
    <property type="match status" value="1"/>
</dbReference>
<dbReference type="EMBL" id="NHRJ02000008">
    <property type="protein sequence ID" value="PZE20319.1"/>
    <property type="molecule type" value="Genomic_DNA"/>
</dbReference>
<protein>
    <submittedName>
        <fullName evidence="1">Uncharacterized protein</fullName>
    </submittedName>
</protein>
<proteinExistence type="predicted"/>